<gene>
    <name evidence="3" type="ORF">PISS_a2057</name>
</gene>
<dbReference type="Pfam" id="PF02698">
    <property type="entry name" value="DUF218"/>
    <property type="match status" value="1"/>
</dbReference>
<evidence type="ECO:0000256" key="1">
    <source>
        <dbReference type="SAM" id="Phobius"/>
    </source>
</evidence>
<accession>A0ABM6N3I1</accession>
<keyword evidence="1" id="KW-1133">Transmembrane helix</keyword>
<dbReference type="InterPro" id="IPR003848">
    <property type="entry name" value="DUF218"/>
</dbReference>
<evidence type="ECO:0000259" key="2">
    <source>
        <dbReference type="Pfam" id="PF02698"/>
    </source>
</evidence>
<organism evidence="3 4">
    <name type="scientific">Pseudoalteromonas issachenkonii</name>
    <dbReference type="NCBI Taxonomy" id="152297"/>
    <lineage>
        <taxon>Bacteria</taxon>
        <taxon>Pseudomonadati</taxon>
        <taxon>Pseudomonadota</taxon>
        <taxon>Gammaproteobacteria</taxon>
        <taxon>Alteromonadales</taxon>
        <taxon>Pseudoalteromonadaceae</taxon>
        <taxon>Pseudoalteromonas</taxon>
    </lineage>
</organism>
<feature type="domain" description="DUF218" evidence="2">
    <location>
        <begin position="83"/>
        <end position="243"/>
    </location>
</feature>
<dbReference type="Proteomes" id="UP000217258">
    <property type="component" value="Chromosome I"/>
</dbReference>
<protein>
    <recommendedName>
        <fullName evidence="2">DUF218 domain-containing protein</fullName>
    </recommendedName>
</protein>
<keyword evidence="1" id="KW-0812">Transmembrane</keyword>
<feature type="transmembrane region" description="Helical" evidence="1">
    <location>
        <begin position="40"/>
        <end position="64"/>
    </location>
</feature>
<sequence>MLLTMFELKKILGGLLMPLPLLGLVSLILLIFALKQRKVAIAISLMSLATLLIASTPLVANLLIKNSQPTSLAFNYLKHPNIDKIVVLGCDINPNPALSANSQLGNCALTRLVEGIRLANIYPHAQLIVSGGGYEKVTNSALMYKTAISLGINKNRIVQNPNAMDTAQEAKLLASKLVDYKVALVTSVSHMPRAKNLFNAQGINVIPAATDYHNFAAFPWYKQLIPNAKALLVVTQYTHEVIGNAWINVRRTINPEAL</sequence>
<dbReference type="EMBL" id="CP011030">
    <property type="protein sequence ID" value="ATC90913.1"/>
    <property type="molecule type" value="Genomic_DNA"/>
</dbReference>
<reference evidence="3 4" key="1">
    <citation type="submission" date="2015-06" db="EMBL/GenBank/DDBJ databases">
        <authorList>
            <person name="Xie B.-B."/>
            <person name="Rong J.-C."/>
            <person name="Qin Q.-L."/>
            <person name="Zhang Y.-Z."/>
        </authorList>
    </citation>
    <scope>NUCLEOTIDE SEQUENCE [LARGE SCALE GENOMIC DNA]</scope>
    <source>
        <strain evidence="3 4">KMM 3549</strain>
    </source>
</reference>
<evidence type="ECO:0000313" key="4">
    <source>
        <dbReference type="Proteomes" id="UP000217258"/>
    </source>
</evidence>
<dbReference type="CDD" id="cd06259">
    <property type="entry name" value="YdcF-like"/>
    <property type="match status" value="1"/>
</dbReference>
<keyword evidence="1" id="KW-0472">Membrane</keyword>
<proteinExistence type="predicted"/>
<dbReference type="PANTHER" id="PTHR30336">
    <property type="entry name" value="INNER MEMBRANE PROTEIN, PROBABLE PERMEASE"/>
    <property type="match status" value="1"/>
</dbReference>
<feature type="transmembrane region" description="Helical" evidence="1">
    <location>
        <begin position="12"/>
        <end position="34"/>
    </location>
</feature>
<dbReference type="PANTHER" id="PTHR30336:SF4">
    <property type="entry name" value="ENVELOPE BIOGENESIS FACTOR ELYC"/>
    <property type="match status" value="1"/>
</dbReference>
<name>A0ABM6N3I1_9GAMM</name>
<keyword evidence="4" id="KW-1185">Reference proteome</keyword>
<evidence type="ECO:0000313" key="3">
    <source>
        <dbReference type="EMBL" id="ATC90913.1"/>
    </source>
</evidence>
<dbReference type="InterPro" id="IPR051599">
    <property type="entry name" value="Cell_Envelope_Assoc"/>
</dbReference>